<evidence type="ECO:0000313" key="4">
    <source>
        <dbReference type="Proteomes" id="UP000238479"/>
    </source>
</evidence>
<feature type="chain" id="PRO_5015118116" evidence="2">
    <location>
        <begin position="20"/>
        <end position="108"/>
    </location>
</feature>
<dbReference type="AlphaFoldDB" id="A0A2P6PRX0"/>
<sequence>MPRFIFTFLILIQLPFSSSTPFFSFSTILPPHLCSTWVYTPNSTPGNSCRTGTPLTCVDVARPMALCCLVVSTTMTAVFMSLGTFILFGQTVWIWRMIYGGQIFSIRN</sequence>
<gene>
    <name evidence="3" type="ORF">RchiOBHm_Chr6g0275091</name>
</gene>
<keyword evidence="1" id="KW-0472">Membrane</keyword>
<feature type="signal peptide" evidence="2">
    <location>
        <begin position="1"/>
        <end position="19"/>
    </location>
</feature>
<protein>
    <submittedName>
        <fullName evidence="3">Uncharacterized protein</fullName>
    </submittedName>
</protein>
<feature type="transmembrane region" description="Helical" evidence="1">
    <location>
        <begin position="63"/>
        <end position="88"/>
    </location>
</feature>
<proteinExistence type="predicted"/>
<comment type="caution">
    <text evidence="3">The sequence shown here is derived from an EMBL/GenBank/DDBJ whole genome shotgun (WGS) entry which is preliminary data.</text>
</comment>
<keyword evidence="4" id="KW-1185">Reference proteome</keyword>
<organism evidence="3 4">
    <name type="scientific">Rosa chinensis</name>
    <name type="common">China rose</name>
    <dbReference type="NCBI Taxonomy" id="74649"/>
    <lineage>
        <taxon>Eukaryota</taxon>
        <taxon>Viridiplantae</taxon>
        <taxon>Streptophyta</taxon>
        <taxon>Embryophyta</taxon>
        <taxon>Tracheophyta</taxon>
        <taxon>Spermatophyta</taxon>
        <taxon>Magnoliopsida</taxon>
        <taxon>eudicotyledons</taxon>
        <taxon>Gunneridae</taxon>
        <taxon>Pentapetalae</taxon>
        <taxon>rosids</taxon>
        <taxon>fabids</taxon>
        <taxon>Rosales</taxon>
        <taxon>Rosaceae</taxon>
        <taxon>Rosoideae</taxon>
        <taxon>Rosoideae incertae sedis</taxon>
        <taxon>Rosa</taxon>
    </lineage>
</organism>
<keyword evidence="1" id="KW-0812">Transmembrane</keyword>
<dbReference type="EMBL" id="PDCK01000044">
    <property type="protein sequence ID" value="PRQ24678.1"/>
    <property type="molecule type" value="Genomic_DNA"/>
</dbReference>
<evidence type="ECO:0000313" key="3">
    <source>
        <dbReference type="EMBL" id="PRQ24678.1"/>
    </source>
</evidence>
<evidence type="ECO:0000256" key="2">
    <source>
        <dbReference type="SAM" id="SignalP"/>
    </source>
</evidence>
<name>A0A2P6PRX0_ROSCH</name>
<keyword evidence="2" id="KW-0732">Signal</keyword>
<dbReference type="Gramene" id="PRQ24678">
    <property type="protein sequence ID" value="PRQ24678"/>
    <property type="gene ID" value="RchiOBHm_Chr6g0275091"/>
</dbReference>
<evidence type="ECO:0000256" key="1">
    <source>
        <dbReference type="SAM" id="Phobius"/>
    </source>
</evidence>
<reference evidence="3 4" key="1">
    <citation type="journal article" date="2018" name="Nat. Genet.">
        <title>The Rosa genome provides new insights in the design of modern roses.</title>
        <authorList>
            <person name="Bendahmane M."/>
        </authorList>
    </citation>
    <scope>NUCLEOTIDE SEQUENCE [LARGE SCALE GENOMIC DNA]</scope>
    <source>
        <strain evidence="4">cv. Old Blush</strain>
    </source>
</reference>
<dbReference type="Proteomes" id="UP000238479">
    <property type="component" value="Chromosome 6"/>
</dbReference>
<accession>A0A2P6PRX0</accession>
<keyword evidence="1" id="KW-1133">Transmembrane helix</keyword>